<keyword evidence="9" id="KW-1177">Microtubular inwards viral transport</keyword>
<dbReference type="GO" id="GO:0039623">
    <property type="term" value="C:T=25 icosahedral viral capsid"/>
    <property type="evidence" value="ECO:0007669"/>
    <property type="project" value="UniProtKB-UniRule"/>
</dbReference>
<dbReference type="GO" id="GO:0043657">
    <property type="term" value="C:host cell"/>
    <property type="evidence" value="ECO:0007669"/>
    <property type="project" value="GOC"/>
</dbReference>
<dbReference type="GeneID" id="17400991"/>
<evidence type="ECO:0000256" key="2">
    <source>
        <dbReference type="ARBA" id="ARBA00019716"/>
    </source>
</evidence>
<dbReference type="Pfam" id="PF03678">
    <property type="entry name" value="Adeno_hexon_C"/>
    <property type="match status" value="1"/>
</dbReference>
<comment type="similarity">
    <text evidence="1 15">Belongs to the adenoviridae hexon protein family.</text>
</comment>
<dbReference type="OrthoDB" id="198at10239"/>
<keyword evidence="11 15" id="KW-1148">T=25 icosahedral capsid protein</keyword>
<dbReference type="EMBL" id="KF477312">
    <property type="protein sequence ID" value="AGX93309.1"/>
    <property type="molecule type" value="Genomic_DNA"/>
</dbReference>
<keyword evidence="7 15" id="KW-0946">Virion</keyword>
<dbReference type="GO" id="GO:0042025">
    <property type="term" value="C:host cell nucleus"/>
    <property type="evidence" value="ECO:0007669"/>
    <property type="project" value="UniProtKB-SubCell"/>
</dbReference>
<keyword evidence="3" id="KW-0597">Phosphoprotein</keyword>
<dbReference type="InterPro" id="IPR016112">
    <property type="entry name" value="VP_dsDNA_II"/>
</dbReference>
<feature type="domain" description="Adenovirus Pll hexon N-terminal" evidence="16">
    <location>
        <begin position="34"/>
        <end position="629"/>
    </location>
</feature>
<keyword evidence="6" id="KW-0945">Host-virus interaction</keyword>
<dbReference type="InterPro" id="IPR016110">
    <property type="entry name" value="Adenovirus_Pll_hexon_sub3"/>
</dbReference>
<sequence length="968" mass="109660">MFYLKTQCRRSFRSFPSLRSLAMAAFTPDLTTATPRLQYFHIAGPSTREYLSEDLQQFIAATGSYFELKNKFRQTVVAPTRNVTTEKAQRLQIRFYPTQTDDTPNSYRVRYSLNVGDSWVLDMGATYFDIKGILDRGPSFKPYGGTAYNPLAPREAFFNNWTTGTGSTTVITGQLTHPYENKAQDNAAETATVVAHLSGTYPNPNIGPCISEMASLTAQQAAEVGLAARFAKVPEGERLAYGAYVQPVASDGSQSLNTTPYWVTSSDGTKYLGVMAVEDFTQSLTYPDSLLIPPPTDYGTVNSGTMKANRPNYIGFRDNFINLLYHDTGVCSGTLNSERSGMNVVVELQDRNTELSYQYMLADMMSRHHYFALWNQAVDQYDPEVRVFNNDGYEEGVPTYAFSPEGTGTGPISSSALSLSGAKVYTNGTNDKNAELTQYSAYLNAGSVPSYEIDLAASQRRNFIITNIAEYLPDKYKFNIPGFDPETDNIDPTTYAYMNRRVPLTNIVDLFTNIGARWSIDQMDTVNPFNHHRNWGLKYRSQLLGNSRYCRFHIQVPQKYFAIKNLLLLPGTYTYEWVLRKDPNMILQSSLGNDLRADGASIVYSEVNLMANFMPMDHNTSNQLELMLRNATNDQTFADYLGAKNALYQVPAGSTALTINIPARTWEGMRGWSFTRVKASETPQLGAQYDVNFKYSGSIPYSDGTFYLTHTFRNMSVLFDTSINWPGNDRLLAPNMFEIKRNVSIDSEGFNMSQCDITKDWFLVQMATNYNYVFNGYRYWADRQYFHYDFLRNFDPMTRQGPNFQDPSLFDLTAYVPTLPDAADGMQNSQDAIRNNSGYIAPRSWPVYTGQQGESWPANWPYPLIGYDSIQANQIVNYKKFLCDNYLWTVPFSSDFMYMGELTDLGQNPMYTNNSHSMVINFELDPMEESTYVYMLYGVFDMVRVNQPERNVLAMAYFRTPFATGNAV</sequence>
<evidence type="ECO:0000256" key="14">
    <source>
        <dbReference type="ARBA" id="ARBA00032254"/>
    </source>
</evidence>
<evidence type="ECO:0000256" key="7">
    <source>
        <dbReference type="ARBA" id="ARBA00022844"/>
    </source>
</evidence>
<comment type="induction">
    <text evidence="15">Expressed in the late phase of the viral replicative cycle.</text>
</comment>
<evidence type="ECO:0000256" key="1">
    <source>
        <dbReference type="ARBA" id="ARBA00008659"/>
    </source>
</evidence>
<evidence type="ECO:0000256" key="11">
    <source>
        <dbReference type="ARBA" id="ARBA00023275"/>
    </source>
</evidence>
<evidence type="ECO:0000259" key="17">
    <source>
        <dbReference type="Pfam" id="PF03678"/>
    </source>
</evidence>
<evidence type="ECO:0000313" key="18">
    <source>
        <dbReference type="EMBL" id="AGX93309.1"/>
    </source>
</evidence>
<evidence type="ECO:0000256" key="4">
    <source>
        <dbReference type="ARBA" id="ARBA00022561"/>
    </source>
</evidence>
<dbReference type="RefSeq" id="YP_008719828.1">
    <property type="nucleotide sequence ID" value="NC_022612.1"/>
</dbReference>
<dbReference type="Gene3D" id="2.70.9.10">
    <property type="entry name" value="Adenovirus Type 2 Hexon, domain 4"/>
    <property type="match status" value="2"/>
</dbReference>
<reference evidence="18 19" key="1">
    <citation type="journal article" date="2014" name="J. Gen. Virol.">
        <title>Whole-genome sequences of two turkey adenovirus types reveal the existence of two unknown lineages that merit the establishment of novel species within the genus Aviadenovirus.</title>
        <authorList>
            <person name="Marek A."/>
            <person name="Ballmann M.Z."/>
            <person name="Kosiol C."/>
            <person name="Harrach B."/>
            <person name="Schlotterer C."/>
            <person name="Hess M."/>
        </authorList>
    </citation>
    <scope>NUCLEOTIDE SEQUENCE [LARGE SCALE GENOMIC DNA]</scope>
    <source>
        <strain evidence="18">TNI1</strain>
    </source>
</reference>
<evidence type="ECO:0000256" key="15">
    <source>
        <dbReference type="RuleBase" id="RU361265"/>
    </source>
</evidence>
<evidence type="ECO:0000256" key="9">
    <source>
        <dbReference type="ARBA" id="ARBA00022952"/>
    </source>
</evidence>
<keyword evidence="8 15" id="KW-0426">Late protein</keyword>
<dbReference type="Gene3D" id="3.90.39.10">
    <property type="entry name" value="Hexon Major Viral Coat Protein, domain 2"/>
    <property type="match status" value="1"/>
</dbReference>
<dbReference type="InterPro" id="IPR016107">
    <property type="entry name" value="Adenovirus_Pll_hexon_N"/>
</dbReference>
<dbReference type="InterPro" id="IPR044942">
    <property type="entry name" value="Adenovirus_Pll_hexon_sub2"/>
</dbReference>
<evidence type="ECO:0000256" key="6">
    <source>
        <dbReference type="ARBA" id="ARBA00022581"/>
    </source>
</evidence>
<evidence type="ECO:0000259" key="16">
    <source>
        <dbReference type="Pfam" id="PF01065"/>
    </source>
</evidence>
<evidence type="ECO:0000256" key="13">
    <source>
        <dbReference type="ARBA" id="ARBA00024662"/>
    </source>
</evidence>
<keyword evidence="19" id="KW-1185">Reference proteome</keyword>
<proteinExistence type="evidence at transcript level"/>
<dbReference type="Pfam" id="PF01065">
    <property type="entry name" value="Adeno_hexon"/>
    <property type="match status" value="1"/>
</dbReference>
<dbReference type="SUPFAM" id="SSF49749">
    <property type="entry name" value="Group II dsDNA viruses VP"/>
    <property type="match status" value="2"/>
</dbReference>
<dbReference type="GO" id="GO:0075521">
    <property type="term" value="P:microtubule-dependent intracellular transport of viral material towards nucleus"/>
    <property type="evidence" value="ECO:0007669"/>
    <property type="project" value="UniProtKB-UniRule"/>
</dbReference>
<evidence type="ECO:0000256" key="8">
    <source>
        <dbReference type="ARBA" id="ARBA00022921"/>
    </source>
</evidence>
<dbReference type="Gene3D" id="3.90.249.10">
    <property type="entry name" value="Hexon Major Viral Coat Protein, domain 3"/>
    <property type="match status" value="2"/>
</dbReference>
<keyword evidence="10" id="KW-1176">Cytoplasmic inwards viral transport</keyword>
<organism evidence="18 19">
    <name type="scientific">turkey adenovirus 4</name>
    <dbReference type="NCBI Taxonomy" id="1408257"/>
    <lineage>
        <taxon>Viruses</taxon>
        <taxon>Varidnaviria</taxon>
        <taxon>Bamfordvirae</taxon>
        <taxon>Preplasmiviricota</taxon>
        <taxon>Polisuviricotina</taxon>
        <taxon>Pharingeaviricetes</taxon>
        <taxon>Rowavirales</taxon>
        <taxon>Adenoviridae</taxon>
        <taxon>Aviadenovirus</taxon>
        <taxon>Aviadenovirus gallopavoquartum</taxon>
        <taxon>Turkey aviadenovirus C</taxon>
    </lineage>
</organism>
<protein>
    <recommendedName>
        <fullName evidence="2 15">Hexon protein</fullName>
        <shortName evidence="15">CP-H</shortName>
    </recommendedName>
    <alternativeName>
        <fullName evidence="14 15">Protein II</fullName>
    </alternativeName>
</protein>
<dbReference type="InterPro" id="IPR016108">
    <property type="entry name" value="Adenovirus_Pll_hexon_C"/>
</dbReference>
<keyword evidence="5 15" id="KW-1048">Host nucleus</keyword>
<evidence type="ECO:0000256" key="5">
    <source>
        <dbReference type="ARBA" id="ARBA00022562"/>
    </source>
</evidence>
<dbReference type="Proteomes" id="UP000161081">
    <property type="component" value="Segment"/>
</dbReference>
<comment type="subcellular location">
    <subcellularLocation>
        <location evidence="15">Virion</location>
    </subcellularLocation>
    <subcellularLocation>
        <location evidence="15">Host nucleus</location>
    </subcellularLocation>
</comment>
<evidence type="ECO:0000313" key="19">
    <source>
        <dbReference type="Proteomes" id="UP000161081"/>
    </source>
</evidence>
<accession>U5NDX6</accession>
<name>U5NDX6_9ADEN</name>
<evidence type="ECO:0000256" key="10">
    <source>
        <dbReference type="ARBA" id="ARBA00023120"/>
    </source>
</evidence>
<keyword evidence="4 15" id="KW-0167">Capsid protein</keyword>
<keyword evidence="12" id="KW-1160">Virus entry into host cell</keyword>
<comment type="subunit">
    <text evidence="15">Homotrimer.</text>
</comment>
<dbReference type="KEGG" id="vg:17400991"/>
<evidence type="ECO:0000256" key="3">
    <source>
        <dbReference type="ARBA" id="ARBA00022553"/>
    </source>
</evidence>
<comment type="function">
    <text evidence="13">Major capsid protein that self-associates to form 240 hexon trimers, each in the shape of a hexagon, building most of the pseudo T=25 capsid. Assembled into trimeric units with the help of the chaperone shutoff protein. Transported by pre-protein VI to the nucleus where it associates with other structural proteins to form an empty capsid. Might be involved, through its interaction with host dyneins, in the intracellular microtubule-dependent transport of incoming viral capsid to the nucleus.</text>
</comment>
<feature type="domain" description="Adenovirus Pll hexon C-terminal" evidence="17">
    <location>
        <begin position="630"/>
        <end position="871"/>
    </location>
</feature>
<dbReference type="GO" id="GO:0046718">
    <property type="term" value="P:symbiont entry into host cell"/>
    <property type="evidence" value="ECO:0007669"/>
    <property type="project" value="UniProtKB-UniRule"/>
</dbReference>
<evidence type="ECO:0000256" key="12">
    <source>
        <dbReference type="ARBA" id="ARBA00023296"/>
    </source>
</evidence>